<dbReference type="InterPro" id="IPR042524">
    <property type="entry name" value="Presenilin_C"/>
</dbReference>
<keyword evidence="1" id="KW-0472">Membrane</keyword>
<keyword evidence="1" id="KW-1133">Transmembrane helix</keyword>
<dbReference type="AlphaFoldDB" id="A0A7C1PCR3"/>
<feature type="transmembrane region" description="Helical" evidence="1">
    <location>
        <begin position="120"/>
        <end position="142"/>
    </location>
</feature>
<dbReference type="EMBL" id="DSKP01000012">
    <property type="protein sequence ID" value="HEB48230.1"/>
    <property type="molecule type" value="Genomic_DNA"/>
</dbReference>
<evidence type="ECO:0008006" key="3">
    <source>
        <dbReference type="Google" id="ProtNLM"/>
    </source>
</evidence>
<accession>A0A7C1PCR3</accession>
<evidence type="ECO:0000256" key="1">
    <source>
        <dbReference type="SAM" id="Phobius"/>
    </source>
</evidence>
<evidence type="ECO:0000313" key="2">
    <source>
        <dbReference type="EMBL" id="HEB48230.1"/>
    </source>
</evidence>
<feature type="transmembrane region" description="Helical" evidence="1">
    <location>
        <begin position="304"/>
        <end position="324"/>
    </location>
</feature>
<feature type="transmembrane region" description="Helical" evidence="1">
    <location>
        <begin position="45"/>
        <end position="66"/>
    </location>
</feature>
<gene>
    <name evidence="2" type="ORF">ENP77_00300</name>
</gene>
<protein>
    <recommendedName>
        <fullName evidence="3">Presenilin</fullName>
    </recommendedName>
</protein>
<sequence>MHLDDESHAIAKDELDPGVADMSGREEEEGLDAGEGGFLGSFSSLLLAVLVVFLVLAGSAVLGQLVLPSGVASSLGVFYAEGDTPLGAAVNSLFFLLLALVGAGLLLALTRRRRLDILHLMLAAAIFVSYWGIFEIYASIFVSGGEELYALADALSLAVASLTAFLVVRPLNLTLLSVLLLLYGVMAGPLFAAMLTPFSVIAVSVTLAAYDAYSVTRGPLKKFLETVSRQPESSATRAEPLRGAVVHIGSLSLGMGDVLVYSMLSPVFLMTPSFSPARWLVCSTGLLLGFLNTLYMLRRRRFMPALPLPVAFSLSAYAVCYLLGL</sequence>
<keyword evidence="1" id="KW-0812">Transmembrane</keyword>
<feature type="transmembrane region" description="Helical" evidence="1">
    <location>
        <begin position="86"/>
        <end position="108"/>
    </location>
</feature>
<proteinExistence type="predicted"/>
<comment type="caution">
    <text evidence="2">The sequence shown here is derived from an EMBL/GenBank/DDBJ whole genome shotgun (WGS) entry which is preliminary data.</text>
</comment>
<name>A0A7C1PCR3_THEPE</name>
<organism evidence="2">
    <name type="scientific">Thermofilum pendens</name>
    <dbReference type="NCBI Taxonomy" id="2269"/>
    <lineage>
        <taxon>Archaea</taxon>
        <taxon>Thermoproteota</taxon>
        <taxon>Thermoprotei</taxon>
        <taxon>Thermofilales</taxon>
        <taxon>Thermofilaceae</taxon>
        <taxon>Thermofilum</taxon>
    </lineage>
</organism>
<reference evidence="2" key="1">
    <citation type="journal article" date="2020" name="mSystems">
        <title>Genome- and Community-Level Interaction Insights into Carbon Utilization and Element Cycling Functions of Hydrothermarchaeota in Hydrothermal Sediment.</title>
        <authorList>
            <person name="Zhou Z."/>
            <person name="Liu Y."/>
            <person name="Xu W."/>
            <person name="Pan J."/>
            <person name="Luo Z.H."/>
            <person name="Li M."/>
        </authorList>
    </citation>
    <scope>NUCLEOTIDE SEQUENCE [LARGE SCALE GENOMIC DNA]</scope>
    <source>
        <strain evidence="2">SpSt-25</strain>
    </source>
</reference>
<feature type="transmembrane region" description="Helical" evidence="1">
    <location>
        <begin position="276"/>
        <end position="297"/>
    </location>
</feature>
<dbReference type="Gene3D" id="1.10.472.100">
    <property type="entry name" value="Presenilin"/>
    <property type="match status" value="1"/>
</dbReference>